<dbReference type="Gene3D" id="3.40.50.2300">
    <property type="match status" value="1"/>
</dbReference>
<feature type="modified residue" description="4-aspartylphosphate" evidence="1">
    <location>
        <position position="55"/>
    </location>
</feature>
<dbReference type="PANTHER" id="PTHR43228:SF1">
    <property type="entry name" value="TWO-COMPONENT RESPONSE REGULATOR ARR22"/>
    <property type="match status" value="1"/>
</dbReference>
<dbReference type="EMBL" id="CP002588">
    <property type="protein sequence ID" value="AEA46229.1"/>
    <property type="molecule type" value="Genomic_DNA"/>
</dbReference>
<accession>F2KNK1</accession>
<dbReference type="PROSITE" id="PS50110">
    <property type="entry name" value="RESPONSE_REGULATORY"/>
    <property type="match status" value="1"/>
</dbReference>
<dbReference type="KEGG" id="ave:Arcve_0190"/>
<dbReference type="CDD" id="cd17536">
    <property type="entry name" value="REC_YesN-like"/>
    <property type="match status" value="1"/>
</dbReference>
<evidence type="ECO:0000313" key="4">
    <source>
        <dbReference type="Proteomes" id="UP000008136"/>
    </source>
</evidence>
<proteinExistence type="predicted"/>
<dbReference type="GeneID" id="10393282"/>
<evidence type="ECO:0000256" key="1">
    <source>
        <dbReference type="PROSITE-ProRule" id="PRU00169"/>
    </source>
</evidence>
<name>F2KNK1_ARCVS</name>
<dbReference type="STRING" id="693661.Arcve_0190"/>
<dbReference type="Proteomes" id="UP000008136">
    <property type="component" value="Chromosome"/>
</dbReference>
<feature type="domain" description="Response regulatory" evidence="2">
    <location>
        <begin position="8"/>
        <end position="119"/>
    </location>
</feature>
<dbReference type="HOGENOM" id="CLU_000445_69_8_2"/>
<dbReference type="InterPro" id="IPR001789">
    <property type="entry name" value="Sig_transdc_resp-reg_receiver"/>
</dbReference>
<dbReference type="OrthoDB" id="2830at2157"/>
<keyword evidence="4" id="KW-1185">Reference proteome</keyword>
<keyword evidence="1" id="KW-0597">Phosphoprotein</keyword>
<dbReference type="RefSeq" id="WP_013682905.1">
    <property type="nucleotide sequence ID" value="NC_015320.1"/>
</dbReference>
<dbReference type="AlphaFoldDB" id="F2KNK1"/>
<dbReference type="SUPFAM" id="SSF52172">
    <property type="entry name" value="CheY-like"/>
    <property type="match status" value="1"/>
</dbReference>
<dbReference type="GO" id="GO:0000160">
    <property type="term" value="P:phosphorelay signal transduction system"/>
    <property type="evidence" value="ECO:0007669"/>
    <property type="project" value="InterPro"/>
</dbReference>
<dbReference type="SMART" id="SM00448">
    <property type="entry name" value="REC"/>
    <property type="match status" value="1"/>
</dbReference>
<dbReference type="InterPro" id="IPR011006">
    <property type="entry name" value="CheY-like_superfamily"/>
</dbReference>
<reference evidence="3 4" key="1">
    <citation type="submission" date="2011-03" db="EMBL/GenBank/DDBJ databases">
        <title>The complete genome of Archaeoglobus veneficus SNP6.</title>
        <authorList>
            <consortium name="US DOE Joint Genome Institute (JGI-PGF)"/>
            <person name="Lucas S."/>
            <person name="Copeland A."/>
            <person name="Lapidus A."/>
            <person name="Bruce D."/>
            <person name="Goodwin L."/>
            <person name="Pitluck S."/>
            <person name="Kyrpides N."/>
            <person name="Mavromatis K."/>
            <person name="Pagani I."/>
            <person name="Ivanova N."/>
            <person name="Mikhailova N."/>
            <person name="Lu M."/>
            <person name="Detter J.C."/>
            <person name="Tapia R."/>
            <person name="Han C."/>
            <person name="Land M."/>
            <person name="Hauser L."/>
            <person name="Markowitz V."/>
            <person name="Cheng J.-F."/>
            <person name="Hugenholtz P."/>
            <person name="Woyke T."/>
            <person name="Wu D."/>
            <person name="Spring S."/>
            <person name="Brambilla E."/>
            <person name="Klenk H.-P."/>
            <person name="Eisen J.A."/>
        </authorList>
    </citation>
    <scope>NUCLEOTIDE SEQUENCE [LARGE SCALE GENOMIC DNA]</scope>
    <source>
        <strain>SNP6</strain>
    </source>
</reference>
<dbReference type="InterPro" id="IPR052048">
    <property type="entry name" value="ST_Response_Regulator"/>
</dbReference>
<dbReference type="PANTHER" id="PTHR43228">
    <property type="entry name" value="TWO-COMPONENT RESPONSE REGULATOR"/>
    <property type="match status" value="1"/>
</dbReference>
<evidence type="ECO:0000313" key="3">
    <source>
        <dbReference type="EMBL" id="AEA46229.1"/>
    </source>
</evidence>
<protein>
    <submittedName>
        <fullName evidence="3">Response regulator receiver protein</fullName>
    </submittedName>
</protein>
<gene>
    <name evidence="3" type="ordered locus">Arcve_0190</name>
</gene>
<evidence type="ECO:0000259" key="2">
    <source>
        <dbReference type="PROSITE" id="PS50110"/>
    </source>
</evidence>
<sequence length="131" mass="14800">MGRKKNVKILIVDDEPAIREVMRLILKNYDVIEAANGIEALKMCEEHKPDLILMDIMMPRMNGIEATKAILERFPNAKIVAVTAYATHKGKEMLEAGAVDILEKPFGRKKLEELVEKIVGKENEKNEVKGQ</sequence>
<organism evidence="3 4">
    <name type="scientific">Archaeoglobus veneficus (strain DSM 11195 / SNP6)</name>
    <dbReference type="NCBI Taxonomy" id="693661"/>
    <lineage>
        <taxon>Archaea</taxon>
        <taxon>Methanobacteriati</taxon>
        <taxon>Methanobacteriota</taxon>
        <taxon>Archaeoglobi</taxon>
        <taxon>Archaeoglobales</taxon>
        <taxon>Archaeoglobaceae</taxon>
        <taxon>Archaeoglobus</taxon>
    </lineage>
</organism>
<dbReference type="eggNOG" id="arCOG02391">
    <property type="taxonomic scope" value="Archaea"/>
</dbReference>
<dbReference type="Pfam" id="PF00072">
    <property type="entry name" value="Response_reg"/>
    <property type="match status" value="1"/>
</dbReference>